<feature type="region of interest" description="Disordered" evidence="1">
    <location>
        <begin position="165"/>
        <end position="197"/>
    </location>
</feature>
<keyword evidence="2" id="KW-0812">Transmembrane</keyword>
<comment type="caution">
    <text evidence="4">The sequence shown here is derived from an EMBL/GenBank/DDBJ whole genome shotgun (WGS) entry which is preliminary data.</text>
</comment>
<dbReference type="Pfam" id="PF16297">
    <property type="entry name" value="DUF4939"/>
    <property type="match status" value="1"/>
</dbReference>
<keyword evidence="5" id="KW-1185">Reference proteome</keyword>
<organism evidence="4 5">
    <name type="scientific">Anabarilius grahami</name>
    <name type="common">Kanglang fish</name>
    <name type="synonym">Barilius grahami</name>
    <dbReference type="NCBI Taxonomy" id="495550"/>
    <lineage>
        <taxon>Eukaryota</taxon>
        <taxon>Metazoa</taxon>
        <taxon>Chordata</taxon>
        <taxon>Craniata</taxon>
        <taxon>Vertebrata</taxon>
        <taxon>Euteleostomi</taxon>
        <taxon>Actinopterygii</taxon>
        <taxon>Neopterygii</taxon>
        <taxon>Teleostei</taxon>
        <taxon>Ostariophysi</taxon>
        <taxon>Cypriniformes</taxon>
        <taxon>Xenocyprididae</taxon>
        <taxon>Xenocypridinae</taxon>
        <taxon>Xenocypridinae incertae sedis</taxon>
        <taxon>Anabarilius</taxon>
    </lineage>
</organism>
<evidence type="ECO:0000256" key="2">
    <source>
        <dbReference type="SAM" id="Phobius"/>
    </source>
</evidence>
<name>A0A3N0XYU0_ANAGA</name>
<evidence type="ECO:0000313" key="4">
    <source>
        <dbReference type="EMBL" id="ROK35605.1"/>
    </source>
</evidence>
<sequence>MEPSVIPGADMSDLYSINPFNVTFPDDVMGFVPDGRNYTEPNPVKSPAGIIIAISITALYSVICVVGLLGNILVMYGVVRAHTHSTPRPVSFEDTHVYAYLKDSPLSTYLSPACLLTSVCSVSSVCVCTIHLQRSPAPATSQIPIYQDKRTVTISTHLHHALRRTFTTNPPSPSPVSSHSPAPAATPASTVSSPSPSVYASPMARPAPYSGSAEDCSGFLLQCELVLEMQPHLYPNDTAKIAFLISQLSGKALKWTDSIWSQHGAVTQTYSAFISHFREVFGKPLTDSSAGLPALYLPVSSVSPYLRVFSLQCVCVHNPSPAISSSSDFTDSYISR</sequence>
<dbReference type="OrthoDB" id="8948209at2759"/>
<gene>
    <name evidence="4" type="ORF">DPX16_17348</name>
</gene>
<feature type="compositionally biased region" description="Low complexity" evidence="1">
    <location>
        <begin position="175"/>
        <end position="197"/>
    </location>
</feature>
<protein>
    <submittedName>
        <fullName evidence="4">Retrotransposon Gag-like protein 6</fullName>
    </submittedName>
</protein>
<evidence type="ECO:0000256" key="1">
    <source>
        <dbReference type="SAM" id="MobiDB-lite"/>
    </source>
</evidence>
<reference evidence="4 5" key="1">
    <citation type="submission" date="2018-10" db="EMBL/GenBank/DDBJ databases">
        <title>Genome assembly for a Yunnan-Guizhou Plateau 3E fish, Anabarilius grahami (Regan), and its evolutionary and genetic applications.</title>
        <authorList>
            <person name="Jiang W."/>
        </authorList>
    </citation>
    <scope>NUCLEOTIDE SEQUENCE [LARGE SCALE GENOMIC DNA]</scope>
    <source>
        <strain evidence="4">AG-KIZ</strain>
        <tissue evidence="4">Muscle</tissue>
    </source>
</reference>
<dbReference type="InterPro" id="IPR032549">
    <property type="entry name" value="DUF4939"/>
</dbReference>
<dbReference type="EMBL" id="RJVU01057109">
    <property type="protein sequence ID" value="ROK35605.1"/>
    <property type="molecule type" value="Genomic_DNA"/>
</dbReference>
<dbReference type="AlphaFoldDB" id="A0A3N0XYU0"/>
<keyword evidence="2" id="KW-0472">Membrane</keyword>
<dbReference type="Proteomes" id="UP000281406">
    <property type="component" value="Unassembled WGS sequence"/>
</dbReference>
<evidence type="ECO:0000313" key="5">
    <source>
        <dbReference type="Proteomes" id="UP000281406"/>
    </source>
</evidence>
<keyword evidence="2" id="KW-1133">Transmembrane helix</keyword>
<evidence type="ECO:0000259" key="3">
    <source>
        <dbReference type="Pfam" id="PF16297"/>
    </source>
</evidence>
<accession>A0A3N0XYU0</accession>
<proteinExistence type="predicted"/>
<feature type="domain" description="DUF4939" evidence="3">
    <location>
        <begin position="198"/>
        <end position="283"/>
    </location>
</feature>
<feature type="transmembrane region" description="Helical" evidence="2">
    <location>
        <begin position="50"/>
        <end position="79"/>
    </location>
</feature>